<keyword evidence="5" id="KW-0256">Endoplasmic reticulum</keyword>
<dbReference type="PANTHER" id="PTHR13048">
    <property type="entry name" value="TRAFFICKING PROTEIN PARTICLE COMPLEX SUBUNIT 3"/>
    <property type="match status" value="1"/>
</dbReference>
<dbReference type="Pfam" id="PF04051">
    <property type="entry name" value="TRAPP"/>
    <property type="match status" value="1"/>
</dbReference>
<dbReference type="GO" id="GO:0030008">
    <property type="term" value="C:TRAPP complex"/>
    <property type="evidence" value="ECO:0007669"/>
    <property type="project" value="InterPro"/>
</dbReference>
<dbReference type="CDD" id="cd14942">
    <property type="entry name" value="TRAPPC3_bet3"/>
    <property type="match status" value="1"/>
</dbReference>
<comment type="similarity">
    <text evidence="3 8">Belongs to the TRAPP small subunits family. BET3 subfamily.</text>
</comment>
<proteinExistence type="inferred from homology"/>
<sequence length="192" mass="22105">MSKASRYSGDDIWKNNVEKINSELFTLTYGSLVAQLCRDFNNNYHEVNNQLDKMGYNIGLRLIEEYLAKTGTQRCSSFKETSEMISKIGFKIFLNIIPTVENWSNDGKSFSLIIYDNPLAEFVELPLSNDNKITKELWYSQILCGILRGCLQMVQLDVDAYFLKDTLRGDDKTELRVKLNKYLKDEVPAGED</sequence>
<gene>
    <name evidence="9" type="ORF">HYPBUDRAFT_229292</name>
</gene>
<dbReference type="AlphaFoldDB" id="A0A1E4RCQ8"/>
<evidence type="ECO:0000256" key="1">
    <source>
        <dbReference type="ARBA" id="ARBA00004222"/>
    </source>
</evidence>
<keyword evidence="4 8" id="KW-0813">Transport</keyword>
<dbReference type="GO" id="GO:0005794">
    <property type="term" value="C:Golgi apparatus"/>
    <property type="evidence" value="ECO:0007669"/>
    <property type="project" value="UniProtKB-SubCell"/>
</dbReference>
<dbReference type="GeneID" id="30997678"/>
<dbReference type="FunFam" id="3.30.1380.20:FF:000001">
    <property type="entry name" value="Trafficking protein particle complex subunit BET3"/>
    <property type="match status" value="1"/>
</dbReference>
<comment type="subcellular location">
    <subcellularLocation>
        <location evidence="2">Endoplasmic reticulum</location>
    </subcellularLocation>
    <subcellularLocation>
        <location evidence="1 8">Golgi apparatus</location>
        <location evidence="1 8">cis-Golgi network</location>
    </subcellularLocation>
</comment>
<keyword evidence="7 8" id="KW-0333">Golgi apparatus</keyword>
<dbReference type="InterPro" id="IPR024096">
    <property type="entry name" value="NO_sig/Golgi_transp_ligand-bd"/>
</dbReference>
<evidence type="ECO:0000313" key="10">
    <source>
        <dbReference type="Proteomes" id="UP000095085"/>
    </source>
</evidence>
<dbReference type="Gene3D" id="3.30.1380.20">
    <property type="entry name" value="Trafficking protein particle complex subunit 3"/>
    <property type="match status" value="1"/>
</dbReference>
<dbReference type="OrthoDB" id="10262857at2759"/>
<reference evidence="10" key="1">
    <citation type="submission" date="2016-05" db="EMBL/GenBank/DDBJ databases">
        <title>Comparative genomics of biotechnologically important yeasts.</title>
        <authorList>
            <consortium name="DOE Joint Genome Institute"/>
            <person name="Riley R."/>
            <person name="Haridas S."/>
            <person name="Wolfe K.H."/>
            <person name="Lopes M.R."/>
            <person name="Hittinger C.T."/>
            <person name="Goker M."/>
            <person name="Salamov A."/>
            <person name="Wisecaver J."/>
            <person name="Long T.M."/>
            <person name="Aerts A.L."/>
            <person name="Barry K."/>
            <person name="Choi C."/>
            <person name="Clum A."/>
            <person name="Coughlan A.Y."/>
            <person name="Deshpande S."/>
            <person name="Douglass A.P."/>
            <person name="Hanson S.J."/>
            <person name="Klenk H.-P."/>
            <person name="Labutti K."/>
            <person name="Lapidus A."/>
            <person name="Lindquist E."/>
            <person name="Lipzen A."/>
            <person name="Meier-Kolthoff J.P."/>
            <person name="Ohm R.A."/>
            <person name="Otillar R.P."/>
            <person name="Pangilinan J."/>
            <person name="Peng Y."/>
            <person name="Rokas A."/>
            <person name="Rosa C.A."/>
            <person name="Scheuner C."/>
            <person name="Sibirny A.A."/>
            <person name="Slot J.C."/>
            <person name="Stielow J.B."/>
            <person name="Sun H."/>
            <person name="Kurtzman C.P."/>
            <person name="Blackwell M."/>
            <person name="Grigoriev I.V."/>
            <person name="Jeffries T.W."/>
        </authorList>
    </citation>
    <scope>NUCLEOTIDE SEQUENCE [LARGE SCALE GENOMIC DNA]</scope>
    <source>
        <strain evidence="10">NRRL Y-1933</strain>
    </source>
</reference>
<accession>A0A1E4RCQ8</accession>
<dbReference type="STRING" id="984485.A0A1E4RCQ8"/>
<keyword evidence="6 8" id="KW-0931">ER-Golgi transport</keyword>
<evidence type="ECO:0000313" key="9">
    <source>
        <dbReference type="EMBL" id="ODV65030.1"/>
    </source>
</evidence>
<dbReference type="EMBL" id="KV454545">
    <property type="protein sequence ID" value="ODV65030.1"/>
    <property type="molecule type" value="Genomic_DNA"/>
</dbReference>
<evidence type="ECO:0000256" key="7">
    <source>
        <dbReference type="ARBA" id="ARBA00023034"/>
    </source>
</evidence>
<evidence type="ECO:0000256" key="3">
    <source>
        <dbReference type="ARBA" id="ARBA00006218"/>
    </source>
</evidence>
<dbReference type="PIRSF" id="PIRSF018293">
    <property type="entry name" value="TRAPP_I_complex_Bet3"/>
    <property type="match status" value="1"/>
</dbReference>
<dbReference type="RefSeq" id="XP_020074097.1">
    <property type="nucleotide sequence ID" value="XM_020223129.1"/>
</dbReference>
<protein>
    <recommendedName>
        <fullName evidence="8">Trafficking protein particle complex subunit BET3</fullName>
    </recommendedName>
</protein>
<organism evidence="9 10">
    <name type="scientific">Hyphopichia burtonii NRRL Y-1933</name>
    <dbReference type="NCBI Taxonomy" id="984485"/>
    <lineage>
        <taxon>Eukaryota</taxon>
        <taxon>Fungi</taxon>
        <taxon>Dikarya</taxon>
        <taxon>Ascomycota</taxon>
        <taxon>Saccharomycotina</taxon>
        <taxon>Pichiomycetes</taxon>
        <taxon>Debaryomycetaceae</taxon>
        <taxon>Hyphopichia</taxon>
    </lineage>
</organism>
<dbReference type="GO" id="GO:0048193">
    <property type="term" value="P:Golgi vesicle transport"/>
    <property type="evidence" value="ECO:0007669"/>
    <property type="project" value="InterPro"/>
</dbReference>
<dbReference type="Proteomes" id="UP000095085">
    <property type="component" value="Unassembled WGS sequence"/>
</dbReference>
<dbReference type="GO" id="GO:0005783">
    <property type="term" value="C:endoplasmic reticulum"/>
    <property type="evidence" value="ECO:0007669"/>
    <property type="project" value="UniProtKB-SubCell"/>
</dbReference>
<evidence type="ECO:0000256" key="8">
    <source>
        <dbReference type="PIRNR" id="PIRNR018293"/>
    </source>
</evidence>
<evidence type="ECO:0000256" key="2">
    <source>
        <dbReference type="ARBA" id="ARBA00004240"/>
    </source>
</evidence>
<dbReference type="SUPFAM" id="SSF111126">
    <property type="entry name" value="Ligand-binding domain in the NO signalling and Golgi transport"/>
    <property type="match status" value="1"/>
</dbReference>
<keyword evidence="10" id="KW-1185">Reference proteome</keyword>
<evidence type="ECO:0000256" key="6">
    <source>
        <dbReference type="ARBA" id="ARBA00022892"/>
    </source>
</evidence>
<evidence type="ECO:0000256" key="4">
    <source>
        <dbReference type="ARBA" id="ARBA00022448"/>
    </source>
</evidence>
<name>A0A1E4RCQ8_9ASCO</name>
<dbReference type="InterPro" id="IPR016721">
    <property type="entry name" value="Bet3"/>
</dbReference>
<dbReference type="InterPro" id="IPR007194">
    <property type="entry name" value="TRAPP_component"/>
</dbReference>
<evidence type="ECO:0000256" key="5">
    <source>
        <dbReference type="ARBA" id="ARBA00022824"/>
    </source>
</evidence>
<dbReference type="GO" id="GO:0016236">
    <property type="term" value="P:macroautophagy"/>
    <property type="evidence" value="ECO:0007669"/>
    <property type="project" value="UniProtKB-ARBA"/>
</dbReference>